<proteinExistence type="predicted"/>
<sequence>MPLLGLGLDKGVDSGAEAAPLITSVNLLSCSHGPLTTGLLPNLQQSVLQNFRQACNQYSRRPFMFFRAGMSTITTRAASTEFKSLSYAKAQHILNHIAGVLRAVGVTRGDRVGILAHNSPLWLLADLAVMARGGITVPLFPSSGPDKLSHVIAHSGMCLLITQEQFVGKVLGVAHRCSSLRLLVSLDTLPAATAMLTTAMKVFRALEKATLASPMLEACIRSELDAEESTRRYFDELRKPKVSTADYLERSFGNCQWREGRVITHYAISNLTSKNVAPFPALINHVANRFEEGFSARCIDSQLLDISSYLRPHTYIIDNLDLQVNRVPSCNSFSSFATSDHYSLQEQRVLEHFSQEDPPLCITTLDLLLQKTREAPYQATDDVVPGVHEVSALYYKTVKTGDTSDSPETCESAVCVTHFAFLNAMFSLSLGTLPSIDRKGSTSVSTSKDTNAQDAFQPEQNTTDQPSFLSHLPLPLPFERLLEHTAYNLGHQIYYSCGVDLELFRDIILSRCTIFVGTAYHFLYIHRACLNVLHSLGMREEERAQKDTKKRVGRTLELMTNAVLYDAISDDQARAGPLGPQTRDLDVDITRSFIQTAMSRPATGMPSSNAFLPLAIPRTDTDPVTTRIATYYKAACTTLSRRTRNIPEALPDSKIRVIKKIYSQTSGSADAEHIAGQLKAIATTILKANGTLSSKLITQLRNLSYTSEILRMKATRTGTFFNIRLFGGRATHFISVGGPLSVSTASFFRDTFGGLSISFYGSTETLGIGLCTYYHDPLTHRGLLGRTMYGVQGVIKDVSERTEVSSTQERVGELCLKGLPFASAYFRGASNYLYLRSIILGVKATFSLADVATIKIIRRHTEMAHQVTANRGSPPTCSKSPFAALMSPSSIEGTPSSSDVSRMAMFLRSFDDSGHTEPTPSLRKSLILTPNSLSMTISDLRRSTPTVSQPSQLTSDMTLSLPCTAVSTAALATKAQTHTVMFDIVRDAEPVDSSSDSETSFLTAQVRHSPNKTIESATEHSSLAELRESAVSSGITRIDTPSLFDCDGYFHTGNLVQLLPDGRLVFVRAMHKVLTLSNLRIIDRELADGVIEALPFVTTSCLQLHRTLIGDETLIVILNCPSSALLDFYKSITSRSSMRKSTNRSQTLDAQSPFDISPTEVLQESLLAVPPPPLEHDEILSSRVASDDGHLKEEYESGDLGRFLSGVAAVPSSQLVVEATKVENAALGLIREALRGAGLPEYYIPRRAQFYIDKHMSLNRILYTHAGRKNYGAFDALFHAVQ</sequence>
<dbReference type="SUPFAM" id="SSF56801">
    <property type="entry name" value="Acetyl-CoA synthetase-like"/>
    <property type="match status" value="2"/>
</dbReference>
<feature type="domain" description="AMP-dependent synthetase/ligase" evidence="2">
    <location>
        <begin position="54"/>
        <end position="196"/>
    </location>
</feature>
<comment type="caution">
    <text evidence="3">The sequence shown here is derived from an EMBL/GenBank/DDBJ whole genome shotgun (WGS) entry which is preliminary data.</text>
</comment>
<dbReference type="InterPro" id="IPR042099">
    <property type="entry name" value="ANL_N_sf"/>
</dbReference>
<dbReference type="PANTHER" id="PTHR43813:SF1">
    <property type="entry name" value="ACYL-ACTIVATING ENZYME 16, CHLOROPLASTIC-RELATED"/>
    <property type="match status" value="1"/>
</dbReference>
<feature type="domain" description="AMP-dependent synthetase/ligase" evidence="2">
    <location>
        <begin position="457"/>
        <end position="825"/>
    </location>
</feature>
<organism evidence="3 4">
    <name type="scientific">Giardia muris</name>
    <dbReference type="NCBI Taxonomy" id="5742"/>
    <lineage>
        <taxon>Eukaryota</taxon>
        <taxon>Metamonada</taxon>
        <taxon>Diplomonadida</taxon>
        <taxon>Hexamitidae</taxon>
        <taxon>Giardiinae</taxon>
        <taxon>Giardia</taxon>
    </lineage>
</organism>
<feature type="region of interest" description="Disordered" evidence="1">
    <location>
        <begin position="440"/>
        <end position="466"/>
    </location>
</feature>
<dbReference type="OrthoDB" id="10253115at2759"/>
<evidence type="ECO:0000256" key="1">
    <source>
        <dbReference type="SAM" id="MobiDB-lite"/>
    </source>
</evidence>
<dbReference type="Pfam" id="PF00501">
    <property type="entry name" value="AMP-binding"/>
    <property type="match status" value="2"/>
</dbReference>
<name>A0A4Z1T5Q1_GIAMU</name>
<dbReference type="VEuPathDB" id="GiardiaDB:GMRT_12193"/>
<dbReference type="GO" id="GO:0016874">
    <property type="term" value="F:ligase activity"/>
    <property type="evidence" value="ECO:0007669"/>
    <property type="project" value="UniProtKB-KW"/>
</dbReference>
<dbReference type="EMBL" id="VDLU01000003">
    <property type="protein sequence ID" value="TNJ27801.1"/>
    <property type="molecule type" value="Genomic_DNA"/>
</dbReference>
<evidence type="ECO:0000313" key="4">
    <source>
        <dbReference type="Proteomes" id="UP000315496"/>
    </source>
</evidence>
<reference evidence="3 4" key="1">
    <citation type="submission" date="2019-05" db="EMBL/GenBank/DDBJ databases">
        <title>The compact genome of Giardia muris reveals important steps in the evolution of intestinal protozoan parasites.</title>
        <authorList>
            <person name="Xu F."/>
            <person name="Jimenez-Gonzalez A."/>
            <person name="Einarsson E."/>
            <person name="Astvaldsson A."/>
            <person name="Peirasmaki D."/>
            <person name="Eckmann L."/>
            <person name="Andersson J.O."/>
            <person name="Svard S.G."/>
            <person name="Jerlstrom-Hultqvist J."/>
        </authorList>
    </citation>
    <scope>NUCLEOTIDE SEQUENCE [LARGE SCALE GENOMIC DNA]</scope>
    <source>
        <strain evidence="3 4">Roberts-Thomson</strain>
    </source>
</reference>
<evidence type="ECO:0000313" key="3">
    <source>
        <dbReference type="EMBL" id="TNJ27801.1"/>
    </source>
</evidence>
<keyword evidence="3" id="KW-0436">Ligase</keyword>
<dbReference type="InterPro" id="IPR000873">
    <property type="entry name" value="AMP-dep_synth/lig_dom"/>
</dbReference>
<dbReference type="InterPro" id="IPR052987">
    <property type="entry name" value="Chloroplast_AMP-bd_Enzymes"/>
</dbReference>
<gene>
    <name evidence="3" type="ORF">GMRT_12193</name>
</gene>
<keyword evidence="4" id="KW-1185">Reference proteome</keyword>
<dbReference type="PANTHER" id="PTHR43813">
    <property type="entry name" value="ACYL-ACTIVATING ENZYME 16, CHLOROPLASTIC-RELATED"/>
    <property type="match status" value="1"/>
</dbReference>
<protein>
    <submittedName>
        <fullName evidence="3">Long chain fatty acid CoA ligase 5</fullName>
    </submittedName>
</protein>
<evidence type="ECO:0000259" key="2">
    <source>
        <dbReference type="Pfam" id="PF00501"/>
    </source>
</evidence>
<dbReference type="Gene3D" id="3.40.50.12780">
    <property type="entry name" value="N-terminal domain of ligase-like"/>
    <property type="match status" value="2"/>
</dbReference>
<accession>A0A4Z1T5Q1</accession>
<feature type="compositionally biased region" description="Polar residues" evidence="1">
    <location>
        <begin position="441"/>
        <end position="465"/>
    </location>
</feature>
<dbReference type="Proteomes" id="UP000315496">
    <property type="component" value="Chromosome 3"/>
</dbReference>